<feature type="domain" description="EamA" evidence="7">
    <location>
        <begin position="3"/>
        <end position="135"/>
    </location>
</feature>
<feature type="transmembrane region" description="Helical" evidence="6">
    <location>
        <begin position="63"/>
        <end position="81"/>
    </location>
</feature>
<dbReference type="InterPro" id="IPR050638">
    <property type="entry name" value="AA-Vitamin_Transporters"/>
</dbReference>
<keyword evidence="4 6" id="KW-1133">Transmembrane helix</keyword>
<reference evidence="8 9" key="1">
    <citation type="submission" date="2017-03" db="EMBL/GenBank/DDBJ databases">
        <authorList>
            <person name="Afonso C.L."/>
            <person name="Miller P.J."/>
            <person name="Scott M.A."/>
            <person name="Spackman E."/>
            <person name="Goraichik I."/>
            <person name="Dimitrov K.M."/>
            <person name="Suarez D.L."/>
            <person name="Swayne D.E."/>
        </authorList>
    </citation>
    <scope>NUCLEOTIDE SEQUENCE [LARGE SCALE GENOMIC DNA]</scope>
    <source>
        <strain evidence="8">PRJEB14757</strain>
    </source>
</reference>
<comment type="similarity">
    <text evidence="2">Belongs to the EamA transporter family.</text>
</comment>
<feature type="transmembrane region" description="Helical" evidence="6">
    <location>
        <begin position="212"/>
        <end position="232"/>
    </location>
</feature>
<evidence type="ECO:0000259" key="7">
    <source>
        <dbReference type="Pfam" id="PF00892"/>
    </source>
</evidence>
<dbReference type="SUPFAM" id="SSF103481">
    <property type="entry name" value="Multidrug resistance efflux transporter EmrE"/>
    <property type="match status" value="2"/>
</dbReference>
<dbReference type="RefSeq" id="WP_080800594.1">
    <property type="nucleotide sequence ID" value="NZ_LT828541.1"/>
</dbReference>
<dbReference type="GO" id="GO:0016020">
    <property type="term" value="C:membrane"/>
    <property type="evidence" value="ECO:0007669"/>
    <property type="project" value="UniProtKB-SubCell"/>
</dbReference>
<evidence type="ECO:0000256" key="4">
    <source>
        <dbReference type="ARBA" id="ARBA00022989"/>
    </source>
</evidence>
<dbReference type="Pfam" id="PF00892">
    <property type="entry name" value="EamA"/>
    <property type="match status" value="2"/>
</dbReference>
<proteinExistence type="inferred from homology"/>
<dbReference type="PANTHER" id="PTHR32322:SF2">
    <property type="entry name" value="EAMA DOMAIN-CONTAINING PROTEIN"/>
    <property type="match status" value="1"/>
</dbReference>
<feature type="transmembrane region" description="Helical" evidence="6">
    <location>
        <begin position="34"/>
        <end position="51"/>
    </location>
</feature>
<feature type="domain" description="EamA" evidence="7">
    <location>
        <begin position="150"/>
        <end position="285"/>
    </location>
</feature>
<comment type="subcellular location">
    <subcellularLocation>
        <location evidence="1">Membrane</location>
        <topology evidence="1">Multi-pass membrane protein</topology>
    </subcellularLocation>
</comment>
<dbReference type="Proteomes" id="UP000191931">
    <property type="component" value="Unassembled WGS sequence"/>
</dbReference>
<keyword evidence="5 6" id="KW-0472">Membrane</keyword>
<feature type="transmembrane region" description="Helical" evidence="6">
    <location>
        <begin position="269"/>
        <end position="291"/>
    </location>
</feature>
<keyword evidence="9" id="KW-1185">Reference proteome</keyword>
<evidence type="ECO:0000256" key="6">
    <source>
        <dbReference type="SAM" id="Phobius"/>
    </source>
</evidence>
<feature type="transmembrane region" description="Helical" evidence="6">
    <location>
        <begin position="244"/>
        <end position="263"/>
    </location>
</feature>
<feature type="transmembrane region" description="Helical" evidence="6">
    <location>
        <begin position="179"/>
        <end position="200"/>
    </location>
</feature>
<dbReference type="InterPro" id="IPR037185">
    <property type="entry name" value="EmrE-like"/>
</dbReference>
<name>A0A1W1HGZ5_9BACT</name>
<evidence type="ECO:0000313" key="8">
    <source>
        <dbReference type="EMBL" id="SLM31652.1"/>
    </source>
</evidence>
<dbReference type="PANTHER" id="PTHR32322">
    <property type="entry name" value="INNER MEMBRANE TRANSPORTER"/>
    <property type="match status" value="1"/>
</dbReference>
<feature type="transmembrane region" description="Helical" evidence="6">
    <location>
        <begin position="124"/>
        <end position="141"/>
    </location>
</feature>
<accession>A0A1W1HGZ5</accession>
<feature type="transmembrane region" description="Helical" evidence="6">
    <location>
        <begin position="147"/>
        <end position="167"/>
    </location>
</feature>
<evidence type="ECO:0000313" key="9">
    <source>
        <dbReference type="Proteomes" id="UP000191931"/>
    </source>
</evidence>
<dbReference type="STRING" id="1246637.MTBBW1_410007"/>
<feature type="transmembrane region" description="Helical" evidence="6">
    <location>
        <begin position="93"/>
        <end position="112"/>
    </location>
</feature>
<dbReference type="EMBL" id="FWEV01000283">
    <property type="protein sequence ID" value="SLM31652.1"/>
    <property type="molecule type" value="Genomic_DNA"/>
</dbReference>
<evidence type="ECO:0000256" key="1">
    <source>
        <dbReference type="ARBA" id="ARBA00004141"/>
    </source>
</evidence>
<dbReference type="Gene3D" id="1.10.3730.20">
    <property type="match status" value="1"/>
</dbReference>
<protein>
    <recommendedName>
        <fullName evidence="7">EamA domain-containing protein</fullName>
    </recommendedName>
</protein>
<organism evidence="8 9">
    <name type="scientific">Desulfamplus magnetovallimortis</name>
    <dbReference type="NCBI Taxonomy" id="1246637"/>
    <lineage>
        <taxon>Bacteria</taxon>
        <taxon>Pseudomonadati</taxon>
        <taxon>Thermodesulfobacteriota</taxon>
        <taxon>Desulfobacteria</taxon>
        <taxon>Desulfobacterales</taxon>
        <taxon>Desulfobacteraceae</taxon>
        <taxon>Desulfamplus</taxon>
    </lineage>
</organism>
<sequence>MVYFKLLLTAIFWGGTFIAGKSIAGNVSPINAAFIRFAMASFFLLLITKKTQGKLPAIRRKDFIPLLLLGSTGVFSYNILFFNALHHIPAGKASLIIATNPIMISLLSALIFKESVNLIKCTGILLSVTGALVVISDGNLINLAGDAIGRGEIMIMGCVASWVTYSLIGKKIMGDMSPIVSVCYSSVAGTFLLMFPVVLYGDLTEIVSYTPMNWFSLFYLAFFGTVLGFLWYYEGIKTAGAMKASVFINFVPVSAIILSWLMLDETISIAQAAGTVLVISGVYSTNASTMLQKRLIQSRAKAPEPLPEKA</sequence>
<keyword evidence="3 6" id="KW-0812">Transmembrane</keyword>
<dbReference type="OrthoDB" id="5186724at2"/>
<evidence type="ECO:0000256" key="3">
    <source>
        <dbReference type="ARBA" id="ARBA00022692"/>
    </source>
</evidence>
<gene>
    <name evidence="8" type="ORF">MTBBW1_410007</name>
</gene>
<evidence type="ECO:0000256" key="5">
    <source>
        <dbReference type="ARBA" id="ARBA00023136"/>
    </source>
</evidence>
<dbReference type="AlphaFoldDB" id="A0A1W1HGZ5"/>
<dbReference type="InterPro" id="IPR000620">
    <property type="entry name" value="EamA_dom"/>
</dbReference>
<evidence type="ECO:0000256" key="2">
    <source>
        <dbReference type="ARBA" id="ARBA00007362"/>
    </source>
</evidence>